<dbReference type="PATRIC" id="fig|452.5.peg.129"/>
<organism evidence="1 2">
    <name type="scientific">Legionella spiritensis</name>
    <dbReference type="NCBI Taxonomy" id="452"/>
    <lineage>
        <taxon>Bacteria</taxon>
        <taxon>Pseudomonadati</taxon>
        <taxon>Pseudomonadota</taxon>
        <taxon>Gammaproteobacteria</taxon>
        <taxon>Legionellales</taxon>
        <taxon>Legionellaceae</taxon>
        <taxon>Legionella</taxon>
    </lineage>
</organism>
<evidence type="ECO:0000313" key="1">
    <source>
        <dbReference type="EMBL" id="KTD66353.1"/>
    </source>
</evidence>
<accession>A0A0W0ZB30</accession>
<sequence length="161" mass="18921">MSNDKKRLAALLKARQQWQKDEQARREYEETQHREYVQQGHFLHATESLVEDFKNWCEENDAKELAGKLMDIQQEDNKFFEENVSSGKPAIQISHKYFNRLSLLNQIISKEDSLELFKTYLSGHNVDYDSFLSDTKTLKDVLLDVAQAFNDQKHESSFSNQ</sequence>
<name>A0A0W0ZB30_LEGSP</name>
<comment type="caution">
    <text evidence="1">The sequence shown here is derived from an EMBL/GenBank/DDBJ whole genome shotgun (WGS) entry which is preliminary data.</text>
</comment>
<dbReference type="AlphaFoldDB" id="A0A0W0ZB30"/>
<keyword evidence="2" id="KW-1185">Reference proteome</keyword>
<dbReference type="EMBL" id="LNYX01000001">
    <property type="protein sequence ID" value="KTD66353.1"/>
    <property type="molecule type" value="Genomic_DNA"/>
</dbReference>
<gene>
    <name evidence="1" type="ORF">Lspi_0116</name>
</gene>
<dbReference type="RefSeq" id="WP_058482054.1">
    <property type="nucleotide sequence ID" value="NZ_CAAAII010000002.1"/>
</dbReference>
<dbReference type="STRING" id="452.Lspi_0116"/>
<reference evidence="1 2" key="1">
    <citation type="submission" date="2015-11" db="EMBL/GenBank/DDBJ databases">
        <title>Genomic analysis of 38 Legionella species identifies large and diverse effector repertoires.</title>
        <authorList>
            <person name="Burstein D."/>
            <person name="Amaro F."/>
            <person name="Zusman T."/>
            <person name="Lifshitz Z."/>
            <person name="Cohen O."/>
            <person name="Gilbert J.A."/>
            <person name="Pupko T."/>
            <person name="Shuman H.A."/>
            <person name="Segal G."/>
        </authorList>
    </citation>
    <scope>NUCLEOTIDE SEQUENCE [LARGE SCALE GENOMIC DNA]</scope>
    <source>
        <strain evidence="1 2">Mt.St.Helens-9</strain>
    </source>
</reference>
<proteinExistence type="predicted"/>
<evidence type="ECO:0000313" key="2">
    <source>
        <dbReference type="Proteomes" id="UP000054877"/>
    </source>
</evidence>
<dbReference type="Proteomes" id="UP000054877">
    <property type="component" value="Unassembled WGS sequence"/>
</dbReference>
<protein>
    <submittedName>
        <fullName evidence="1">Uncharacterized protein</fullName>
    </submittedName>
</protein>